<keyword evidence="2" id="KW-1185">Reference proteome</keyword>
<evidence type="ECO:0000313" key="2">
    <source>
        <dbReference type="Proteomes" id="UP000291022"/>
    </source>
</evidence>
<dbReference type="Proteomes" id="UP000291022">
    <property type="component" value="Unassembled WGS sequence"/>
</dbReference>
<organism evidence="1 2">
    <name type="scientific">Ursus americanus</name>
    <name type="common">American black bear</name>
    <name type="synonym">Euarctos americanus</name>
    <dbReference type="NCBI Taxonomy" id="9643"/>
    <lineage>
        <taxon>Eukaryota</taxon>
        <taxon>Metazoa</taxon>
        <taxon>Chordata</taxon>
        <taxon>Craniata</taxon>
        <taxon>Vertebrata</taxon>
        <taxon>Euteleostomi</taxon>
        <taxon>Mammalia</taxon>
        <taxon>Eutheria</taxon>
        <taxon>Laurasiatheria</taxon>
        <taxon>Carnivora</taxon>
        <taxon>Caniformia</taxon>
        <taxon>Ursidae</taxon>
        <taxon>Ursus</taxon>
    </lineage>
</organism>
<name>A0A452RZ27_URSAM</name>
<reference evidence="1" key="3">
    <citation type="submission" date="2025-09" db="UniProtKB">
        <authorList>
            <consortium name="Ensembl"/>
        </authorList>
    </citation>
    <scope>IDENTIFICATION</scope>
</reference>
<dbReference type="Ensembl" id="ENSUAMT00000027684.1">
    <property type="protein sequence ID" value="ENSUAMP00000024799.1"/>
    <property type="gene ID" value="ENSUAMG00000019343.1"/>
</dbReference>
<proteinExistence type="predicted"/>
<reference evidence="2" key="1">
    <citation type="submission" date="2016-06" db="EMBL/GenBank/DDBJ databases">
        <title>De novo assembly and RNA-Seq shows season-dependent expression and editing in black bear kidneys.</title>
        <authorList>
            <person name="Korstanje R."/>
            <person name="Srivastava A."/>
            <person name="Sarsani V.K."/>
            <person name="Sheehan S.M."/>
            <person name="Seger R.L."/>
            <person name="Barter M.E."/>
            <person name="Lindqvist C."/>
            <person name="Brody L.C."/>
            <person name="Mullikin J.C."/>
        </authorList>
    </citation>
    <scope>NUCLEOTIDE SEQUENCE [LARGE SCALE GENOMIC DNA]</scope>
</reference>
<protein>
    <submittedName>
        <fullName evidence="1">Uncharacterized protein</fullName>
    </submittedName>
</protein>
<sequence>VIYKENKIFLQDNCLLGWLPSLDLHTALQQMLCSPSATLWGFPTYRPAGSTRCQTTKIPSMSVSTQTSLHSAVPFWIWCSSSSGKLSQLCMMTALVRKISSLQGYALNMHNVLKLIQDSCYVLVWFFTLW</sequence>
<evidence type="ECO:0000313" key="1">
    <source>
        <dbReference type="Ensembl" id="ENSUAMP00000024799.1"/>
    </source>
</evidence>
<dbReference type="AlphaFoldDB" id="A0A452RZ27"/>
<reference evidence="1" key="2">
    <citation type="submission" date="2025-08" db="UniProtKB">
        <authorList>
            <consortium name="Ensembl"/>
        </authorList>
    </citation>
    <scope>IDENTIFICATION</scope>
</reference>
<accession>A0A452RZ27</accession>